<gene>
    <name evidence="8" type="ORF">BJI67_01080</name>
</gene>
<dbReference type="GO" id="GO:0009247">
    <property type="term" value="P:glycolipid biosynthetic process"/>
    <property type="evidence" value="ECO:0007669"/>
    <property type="project" value="UniProtKB-ARBA"/>
</dbReference>
<comment type="subcellular location">
    <subcellularLocation>
        <location evidence="1">Cell inner membrane</location>
    </subcellularLocation>
</comment>
<dbReference type="EMBL" id="CP017448">
    <property type="protein sequence ID" value="AOV15846.1"/>
    <property type="molecule type" value="Genomic_DNA"/>
</dbReference>
<dbReference type="GO" id="GO:0005886">
    <property type="term" value="C:plasma membrane"/>
    <property type="evidence" value="ECO:0007669"/>
    <property type="project" value="UniProtKB-SubCell"/>
</dbReference>
<keyword evidence="7" id="KW-0812">Transmembrane</keyword>
<dbReference type="PANTHER" id="PTHR30606:SF9">
    <property type="entry name" value="LIPID A BIOSYNTHESIS LAUROYLTRANSFERASE"/>
    <property type="match status" value="1"/>
</dbReference>
<dbReference type="PIRSF" id="PIRSF028561">
    <property type="entry name" value="Ac_Trasf"/>
    <property type="match status" value="1"/>
</dbReference>
<dbReference type="KEGG" id="aaeo:BJI67_01080"/>
<name>A0A1D8K4G2_9GAMM</name>
<dbReference type="CDD" id="cd07984">
    <property type="entry name" value="LPLAT_LABLAT-like"/>
    <property type="match status" value="1"/>
</dbReference>
<reference evidence="8 9" key="1">
    <citation type="submission" date="2016-09" db="EMBL/GenBank/DDBJ databases">
        <title>Acidihalobacter prosperus V6 (DSM14174).</title>
        <authorList>
            <person name="Khaleque H.N."/>
            <person name="Ramsay J.P."/>
            <person name="Murphy R.J.T."/>
            <person name="Kaksonen A.H."/>
            <person name="Boxall N.J."/>
            <person name="Watkin E.L.J."/>
        </authorList>
    </citation>
    <scope>NUCLEOTIDE SEQUENCE [LARGE SCALE GENOMIC DNA]</scope>
    <source>
        <strain evidence="8 9">V6</strain>
    </source>
</reference>
<dbReference type="AlphaFoldDB" id="A0A1D8K4G2"/>
<keyword evidence="3" id="KW-0997">Cell inner membrane</keyword>
<evidence type="ECO:0000256" key="7">
    <source>
        <dbReference type="SAM" id="Phobius"/>
    </source>
</evidence>
<evidence type="ECO:0000256" key="5">
    <source>
        <dbReference type="ARBA" id="ARBA00023136"/>
    </source>
</evidence>
<keyword evidence="9" id="KW-1185">Reference proteome</keyword>
<protein>
    <submittedName>
        <fullName evidence="8">Lipid A biosynthesis acyltransferase</fullName>
    </submittedName>
</protein>
<evidence type="ECO:0000313" key="9">
    <source>
        <dbReference type="Proteomes" id="UP000095342"/>
    </source>
</evidence>
<dbReference type="RefSeq" id="WP_070071446.1">
    <property type="nucleotide sequence ID" value="NZ_CP017448.1"/>
</dbReference>
<dbReference type="InterPro" id="IPR014548">
    <property type="entry name" value="Ac_Trasf"/>
</dbReference>
<proteinExistence type="predicted"/>
<evidence type="ECO:0000256" key="3">
    <source>
        <dbReference type="ARBA" id="ARBA00022519"/>
    </source>
</evidence>
<evidence type="ECO:0000313" key="8">
    <source>
        <dbReference type="EMBL" id="AOV15846.1"/>
    </source>
</evidence>
<sequence>MSRAWTAQGEFGNRWAMQLVLWLARRMGRRVARLALPPITAYYLLRAGEARRQSRAYLARVLGRPANLADVARHMHCFAATILDRVFLLTGRDSALDVRVNGEELLKAQAESGQGGLLLGSHLGSFEVLRALGVNRLGLPLRVLMYPEHNGTLTRLLAALNPAVADTVIPLGGIDSLLRVKERLEAGDLVGMLGDRVAESDKILTCDFLGGRAAFPRGPLLTAAAMHVPVLLFFGLYRGGRRYDIHFELLTPALDLPRAQRDAVTTELTRRYAARLEHYTRLAPYNWFNFYDYWQS</sequence>
<evidence type="ECO:0000256" key="2">
    <source>
        <dbReference type="ARBA" id="ARBA00022475"/>
    </source>
</evidence>
<dbReference type="GO" id="GO:0016746">
    <property type="term" value="F:acyltransferase activity"/>
    <property type="evidence" value="ECO:0007669"/>
    <property type="project" value="UniProtKB-KW"/>
</dbReference>
<evidence type="ECO:0000256" key="1">
    <source>
        <dbReference type="ARBA" id="ARBA00004533"/>
    </source>
</evidence>
<keyword evidence="2" id="KW-1003">Cell membrane</keyword>
<organism evidence="8 9">
    <name type="scientific">Acidihalobacter aeolianus</name>
    <dbReference type="NCBI Taxonomy" id="2792603"/>
    <lineage>
        <taxon>Bacteria</taxon>
        <taxon>Pseudomonadati</taxon>
        <taxon>Pseudomonadota</taxon>
        <taxon>Gammaproteobacteria</taxon>
        <taxon>Chromatiales</taxon>
        <taxon>Ectothiorhodospiraceae</taxon>
        <taxon>Acidihalobacter</taxon>
    </lineage>
</organism>
<keyword evidence="6 8" id="KW-0012">Acyltransferase</keyword>
<dbReference type="Proteomes" id="UP000095342">
    <property type="component" value="Chromosome"/>
</dbReference>
<evidence type="ECO:0000256" key="6">
    <source>
        <dbReference type="ARBA" id="ARBA00023315"/>
    </source>
</evidence>
<keyword evidence="7" id="KW-1133">Transmembrane helix</keyword>
<keyword evidence="4 8" id="KW-0808">Transferase</keyword>
<dbReference type="PANTHER" id="PTHR30606">
    <property type="entry name" value="LIPID A BIOSYNTHESIS LAUROYL ACYLTRANSFERASE"/>
    <property type="match status" value="1"/>
</dbReference>
<keyword evidence="5 7" id="KW-0472">Membrane</keyword>
<dbReference type="InterPro" id="IPR004960">
    <property type="entry name" value="LipA_acyltrans"/>
</dbReference>
<accession>A0A1D8K4G2</accession>
<dbReference type="Pfam" id="PF03279">
    <property type="entry name" value="Lip_A_acyltrans"/>
    <property type="match status" value="1"/>
</dbReference>
<evidence type="ECO:0000256" key="4">
    <source>
        <dbReference type="ARBA" id="ARBA00022679"/>
    </source>
</evidence>
<feature type="transmembrane region" description="Helical" evidence="7">
    <location>
        <begin position="218"/>
        <end position="237"/>
    </location>
</feature>